<dbReference type="EMBL" id="JH719942">
    <property type="protein sequence ID" value="EJF54214.1"/>
    <property type="molecule type" value="Genomic_DNA"/>
</dbReference>
<name>J0P351_9BACT</name>
<dbReference type="AlphaFoldDB" id="J0P351"/>
<gene>
    <name evidence="2" type="ORF">SapgrDRAFT_2556</name>
</gene>
<reference evidence="3" key="1">
    <citation type="journal article" date="2012" name="Stand. Genomic Sci.">
        <title>Permanent draft genome sequence of the gliding predator Saprospira grandis strain Sa g1 (= HR1).</title>
        <authorList>
            <person name="Mavromatis K."/>
            <person name="Chertkov O."/>
            <person name="Lapidus A."/>
            <person name="Nolan M."/>
            <person name="Lucas S."/>
            <person name="Tice H."/>
            <person name="Del Rio T.G."/>
            <person name="Cheng J.F."/>
            <person name="Han C."/>
            <person name="Tapia R."/>
            <person name="Bruce D."/>
            <person name="Goodwin L.A."/>
            <person name="Pitluck S."/>
            <person name="Huntemann M."/>
            <person name="Liolios K."/>
            <person name="Pagani I."/>
            <person name="Ivanova N."/>
            <person name="Mikhailova N."/>
            <person name="Pati A."/>
            <person name="Chen A."/>
            <person name="Palaniappan K."/>
            <person name="Land M."/>
            <person name="Brambilla E.M."/>
            <person name="Rohde M."/>
            <person name="Spring S."/>
            <person name="Goker M."/>
            <person name="Detter J.C."/>
            <person name="Bristow J."/>
            <person name="Eisen J.A."/>
            <person name="Markowitz V."/>
            <person name="Hugenholtz P."/>
            <person name="Kyrpides N.C."/>
            <person name="Klenk H.P."/>
            <person name="Woyke T."/>
        </authorList>
    </citation>
    <scope>NUCLEOTIDE SEQUENCE [LARGE SCALE GENOMIC DNA]</scope>
    <source>
        <strain evidence="3">DSM 2844</strain>
    </source>
</reference>
<evidence type="ECO:0000313" key="2">
    <source>
        <dbReference type="EMBL" id="EJF54214.1"/>
    </source>
</evidence>
<keyword evidence="1" id="KW-0812">Transmembrane</keyword>
<feature type="transmembrane region" description="Helical" evidence="1">
    <location>
        <begin position="23"/>
        <end position="44"/>
    </location>
</feature>
<dbReference type="Proteomes" id="UP000005113">
    <property type="component" value="Unassembled WGS sequence"/>
</dbReference>
<evidence type="ECO:0000256" key="1">
    <source>
        <dbReference type="SAM" id="Phobius"/>
    </source>
</evidence>
<protein>
    <submittedName>
        <fullName evidence="2">Uncharacterized protein</fullName>
    </submittedName>
</protein>
<accession>J0P351</accession>
<dbReference type="HOGENOM" id="CLU_1341948_0_0_10"/>
<evidence type="ECO:0000313" key="3">
    <source>
        <dbReference type="Proteomes" id="UP000005113"/>
    </source>
</evidence>
<organism evidence="2 3">
    <name type="scientific">Saprospira grandis DSM 2844</name>
    <dbReference type="NCBI Taxonomy" id="694433"/>
    <lineage>
        <taxon>Bacteria</taxon>
        <taxon>Pseudomonadati</taxon>
        <taxon>Bacteroidota</taxon>
        <taxon>Saprospiria</taxon>
        <taxon>Saprospirales</taxon>
        <taxon>Saprospiraceae</taxon>
        <taxon>Saprospira</taxon>
    </lineage>
</organism>
<keyword evidence="1" id="KW-0472">Membrane</keyword>
<keyword evidence="1" id="KW-1133">Transmembrane helix</keyword>
<sequence>MKDTEKELKKKLSAALSYPMSKYFALLIISLSILNSSCTILYGIKQRPFDDKSIAEFVKEFDADESLILKDSLYSIYYYAIDSCSDSTLVKNLFQPLQVHYLDANFQHLATHINCYASPGLTKLNWSAKGKLANFPPRSDVDAKSCTQGLEHLLSPYPLKNEEQYYVVIFWNLYMKKQSKHLIKTVEKYIQNKACKLVLVNNDIWYAETED</sequence>
<proteinExistence type="predicted"/>